<sequence>MFDSILERYSTMIFFVIFTQKEIPVISFYSKKC</sequence>
<organism evidence="1">
    <name type="scientific">Siphoviridae sp. ctYtb10</name>
    <dbReference type="NCBI Taxonomy" id="2825553"/>
    <lineage>
        <taxon>Viruses</taxon>
        <taxon>Duplodnaviria</taxon>
        <taxon>Heunggongvirae</taxon>
        <taxon>Uroviricota</taxon>
        <taxon>Caudoviricetes</taxon>
    </lineage>
</organism>
<protein>
    <submittedName>
        <fullName evidence="1">Uncharacterized protein</fullName>
    </submittedName>
</protein>
<name>A0A8S5PAN8_9CAUD</name>
<evidence type="ECO:0000313" key="1">
    <source>
        <dbReference type="EMBL" id="DAE03744.1"/>
    </source>
</evidence>
<accession>A0A8S5PAN8</accession>
<proteinExistence type="predicted"/>
<dbReference type="EMBL" id="BK015372">
    <property type="protein sequence ID" value="DAE03744.1"/>
    <property type="molecule type" value="Genomic_DNA"/>
</dbReference>
<reference evidence="1" key="1">
    <citation type="journal article" date="2021" name="Proc. Natl. Acad. Sci. U.S.A.">
        <title>A Catalog of Tens of Thousands of Viruses from Human Metagenomes Reveals Hidden Associations with Chronic Diseases.</title>
        <authorList>
            <person name="Tisza M.J."/>
            <person name="Buck C.B."/>
        </authorList>
    </citation>
    <scope>NUCLEOTIDE SEQUENCE</scope>
    <source>
        <strain evidence="1">CtYtb10</strain>
    </source>
</reference>